<evidence type="ECO:0000256" key="6">
    <source>
        <dbReference type="PIRSR" id="PIRSR600175-1"/>
    </source>
</evidence>
<evidence type="ECO:0000256" key="7">
    <source>
        <dbReference type="PIRSR" id="PIRSR600175-2"/>
    </source>
</evidence>
<protein>
    <submittedName>
        <fullName evidence="9">Putative sodium-dependent serotonin transporter</fullName>
    </submittedName>
</protein>
<dbReference type="GO" id="GO:0046872">
    <property type="term" value="F:metal ion binding"/>
    <property type="evidence" value="ECO:0007669"/>
    <property type="project" value="UniProtKB-KW"/>
</dbReference>
<dbReference type="Pfam" id="PF00209">
    <property type="entry name" value="SNF"/>
    <property type="match status" value="1"/>
</dbReference>
<comment type="caution">
    <text evidence="9">The sequence shown here is derived from an EMBL/GenBank/DDBJ whole genome shotgun (WGS) entry which is preliminary data.</text>
</comment>
<dbReference type="InterPro" id="IPR000175">
    <property type="entry name" value="Na/ntran_symport"/>
</dbReference>
<keyword evidence="5 8" id="KW-0472">Membrane</keyword>
<feature type="transmembrane region" description="Helical" evidence="8">
    <location>
        <begin position="140"/>
        <end position="167"/>
    </location>
</feature>
<comment type="subcellular location">
    <subcellularLocation>
        <location evidence="1">Membrane</location>
        <topology evidence="1">Multi-pass membrane protein</topology>
    </subcellularLocation>
</comment>
<feature type="transmembrane region" description="Helical" evidence="8">
    <location>
        <begin position="352"/>
        <end position="377"/>
    </location>
</feature>
<evidence type="ECO:0000313" key="9">
    <source>
        <dbReference type="EMBL" id="PIK39735.1"/>
    </source>
</evidence>
<keyword evidence="7" id="KW-1015">Disulfide bond</keyword>
<dbReference type="AlphaFoldDB" id="A0A2G8JVN1"/>
<dbReference type="SUPFAM" id="SSF161070">
    <property type="entry name" value="SNF-like"/>
    <property type="match status" value="1"/>
</dbReference>
<feature type="transmembrane region" description="Helical" evidence="8">
    <location>
        <begin position="179"/>
        <end position="205"/>
    </location>
</feature>
<dbReference type="PANTHER" id="PTHR11616">
    <property type="entry name" value="SODIUM/CHLORIDE DEPENDENT TRANSPORTER"/>
    <property type="match status" value="1"/>
</dbReference>
<feature type="transmembrane region" description="Helical" evidence="8">
    <location>
        <begin position="389"/>
        <end position="414"/>
    </location>
</feature>
<keyword evidence="2" id="KW-0813">Transport</keyword>
<evidence type="ECO:0000256" key="2">
    <source>
        <dbReference type="ARBA" id="ARBA00022448"/>
    </source>
</evidence>
<keyword evidence="6" id="KW-0915">Sodium</keyword>
<dbReference type="GO" id="GO:0005886">
    <property type="term" value="C:plasma membrane"/>
    <property type="evidence" value="ECO:0007669"/>
    <property type="project" value="TreeGrafter"/>
</dbReference>
<keyword evidence="6" id="KW-0479">Metal-binding</keyword>
<feature type="binding site" evidence="6">
    <location>
        <position position="254"/>
    </location>
    <ligand>
        <name>Na(+)</name>
        <dbReference type="ChEBI" id="CHEBI:29101"/>
        <label>1</label>
    </ligand>
</feature>
<keyword evidence="10" id="KW-1185">Reference proteome</keyword>
<feature type="transmembrane region" description="Helical" evidence="8">
    <location>
        <begin position="67"/>
        <end position="85"/>
    </location>
</feature>
<evidence type="ECO:0000256" key="1">
    <source>
        <dbReference type="ARBA" id="ARBA00004141"/>
    </source>
</evidence>
<accession>A0A2G8JVN1</accession>
<feature type="transmembrane region" description="Helical" evidence="8">
    <location>
        <begin position="238"/>
        <end position="259"/>
    </location>
</feature>
<proteinExistence type="predicted"/>
<dbReference type="GO" id="GO:0006865">
    <property type="term" value="P:amino acid transport"/>
    <property type="evidence" value="ECO:0007669"/>
    <property type="project" value="TreeGrafter"/>
</dbReference>
<evidence type="ECO:0000256" key="4">
    <source>
        <dbReference type="ARBA" id="ARBA00022989"/>
    </source>
</evidence>
<evidence type="ECO:0000313" key="10">
    <source>
        <dbReference type="Proteomes" id="UP000230750"/>
    </source>
</evidence>
<dbReference type="OrthoDB" id="6581954at2759"/>
<dbReference type="GO" id="GO:0005335">
    <property type="term" value="F:serotonin:sodium:chloride symporter activity"/>
    <property type="evidence" value="ECO:0007669"/>
    <property type="project" value="TreeGrafter"/>
</dbReference>
<gene>
    <name evidence="9" type="ORF">BSL78_23422</name>
</gene>
<feature type="disulfide bond" evidence="7">
    <location>
        <begin position="14"/>
        <end position="23"/>
    </location>
</feature>
<organism evidence="9 10">
    <name type="scientific">Stichopus japonicus</name>
    <name type="common">Sea cucumber</name>
    <dbReference type="NCBI Taxonomy" id="307972"/>
    <lineage>
        <taxon>Eukaryota</taxon>
        <taxon>Metazoa</taxon>
        <taxon>Echinodermata</taxon>
        <taxon>Eleutherozoa</taxon>
        <taxon>Echinozoa</taxon>
        <taxon>Holothuroidea</taxon>
        <taxon>Aspidochirotacea</taxon>
        <taxon>Aspidochirotida</taxon>
        <taxon>Stichopodidae</taxon>
        <taxon>Apostichopus</taxon>
    </lineage>
</organism>
<dbReference type="PRINTS" id="PR00176">
    <property type="entry name" value="NANEUSMPORT"/>
</dbReference>
<dbReference type="InterPro" id="IPR037272">
    <property type="entry name" value="SNS_sf"/>
</dbReference>
<evidence type="ECO:0000256" key="8">
    <source>
        <dbReference type="SAM" id="Phobius"/>
    </source>
</evidence>
<feature type="binding site" evidence="6">
    <location>
        <position position="250"/>
    </location>
    <ligand>
        <name>Na(+)</name>
        <dbReference type="ChEBI" id="CHEBI:29101"/>
        <label>1</label>
    </ligand>
</feature>
<keyword evidence="4 8" id="KW-1133">Transmembrane helix</keyword>
<feature type="transmembrane region" description="Helical" evidence="8">
    <location>
        <begin position="280"/>
        <end position="305"/>
    </location>
</feature>
<dbReference type="GO" id="GO:0043005">
    <property type="term" value="C:neuron projection"/>
    <property type="evidence" value="ECO:0007669"/>
    <property type="project" value="TreeGrafter"/>
</dbReference>
<name>A0A2G8JVN1_STIJA</name>
<feature type="transmembrane region" description="Helical" evidence="8">
    <location>
        <begin position="97"/>
        <end position="117"/>
    </location>
</feature>
<dbReference type="PANTHER" id="PTHR11616:SF279">
    <property type="entry name" value="SODIUM-DEPENDENT SEROTONIN TRANSPORTER"/>
    <property type="match status" value="1"/>
</dbReference>
<keyword evidence="3 8" id="KW-0812">Transmembrane</keyword>
<feature type="binding site" evidence="6">
    <location>
        <position position="153"/>
    </location>
    <ligand>
        <name>Na(+)</name>
        <dbReference type="ChEBI" id="CHEBI:29101"/>
        <label>1</label>
    </ligand>
</feature>
<feature type="transmembrane region" description="Helical" evidence="8">
    <location>
        <begin position="311"/>
        <end position="332"/>
    </location>
</feature>
<dbReference type="STRING" id="307972.A0A2G8JVN1"/>
<dbReference type="GO" id="GO:0098793">
    <property type="term" value="C:presynapse"/>
    <property type="evidence" value="ECO:0007669"/>
    <property type="project" value="GOC"/>
</dbReference>
<feature type="binding site" evidence="6">
    <location>
        <position position="253"/>
    </location>
    <ligand>
        <name>Na(+)</name>
        <dbReference type="ChEBI" id="CHEBI:29101"/>
        <label>1</label>
    </ligand>
</feature>
<dbReference type="EMBL" id="MRZV01001206">
    <property type="protein sequence ID" value="PIK39735.1"/>
    <property type="molecule type" value="Genomic_DNA"/>
</dbReference>
<feature type="binding site" evidence="6">
    <location>
        <position position="185"/>
    </location>
    <ligand>
        <name>Na(+)</name>
        <dbReference type="ChEBI" id="CHEBI:29101"/>
        <label>1</label>
    </ligand>
</feature>
<evidence type="ECO:0000256" key="3">
    <source>
        <dbReference type="ARBA" id="ARBA00022692"/>
    </source>
</evidence>
<dbReference type="GO" id="GO:0051378">
    <property type="term" value="F:serotonin binding"/>
    <property type="evidence" value="ECO:0007669"/>
    <property type="project" value="TreeGrafter"/>
</dbReference>
<evidence type="ECO:0000256" key="5">
    <source>
        <dbReference type="ARBA" id="ARBA00023136"/>
    </source>
</evidence>
<sequence length="450" mass="50015">MSTFTSAELPWTSCDHSWNTEKCFSSYQHADNISRIPQNETVSPAAEFFERKVLNLHLSSGLEEIGLIKWDLMLCLLAVYLIVYFSLWKGIKGSGKVVWVTATLPYICLLVLLIRGITLEGASDGIIYYLKPRWELLLDAGVWVAAAAQVFFSLGPGFGVLLAFASYNKLHNNCYRDTIVVSVVNCLTSFFSGFAIFSFLGYMALKQNTSVKNVATDGPGLVFIAYPEAIATLPWSHLWSILLFIMLITLGLDSTFGGLESVITAFSDKFPVKIGGHRELFVGGLVALSFTGALSTVTYGGQYVIQFLDTYGAGTTLLIIVILEPIIVTWIYGVRRFMNDIYSMLGLKPSLYWVVCWCFVSPAFLIFVVIFSLLSYTPLQFNGYVYPKWSVILGWCLASSSIACVAVFATYKFLITPGSFTERLDIIMKPESEPDHVTDKRDTPLAAEYV</sequence>
<dbReference type="Proteomes" id="UP000230750">
    <property type="component" value="Unassembled WGS sequence"/>
</dbReference>
<reference evidence="9 10" key="1">
    <citation type="journal article" date="2017" name="PLoS Biol.">
        <title>The sea cucumber genome provides insights into morphological evolution and visceral regeneration.</title>
        <authorList>
            <person name="Zhang X."/>
            <person name="Sun L."/>
            <person name="Yuan J."/>
            <person name="Sun Y."/>
            <person name="Gao Y."/>
            <person name="Zhang L."/>
            <person name="Li S."/>
            <person name="Dai H."/>
            <person name="Hamel J.F."/>
            <person name="Liu C."/>
            <person name="Yu Y."/>
            <person name="Liu S."/>
            <person name="Lin W."/>
            <person name="Guo K."/>
            <person name="Jin S."/>
            <person name="Xu P."/>
            <person name="Storey K.B."/>
            <person name="Huan P."/>
            <person name="Zhang T."/>
            <person name="Zhou Y."/>
            <person name="Zhang J."/>
            <person name="Lin C."/>
            <person name="Li X."/>
            <person name="Xing L."/>
            <person name="Huo D."/>
            <person name="Sun M."/>
            <person name="Wang L."/>
            <person name="Mercier A."/>
            <person name="Li F."/>
            <person name="Yang H."/>
            <person name="Xiang J."/>
        </authorList>
    </citation>
    <scope>NUCLEOTIDE SEQUENCE [LARGE SCALE GENOMIC DNA]</scope>
    <source>
        <strain evidence="9">Shaxun</strain>
        <tissue evidence="9">Muscle</tissue>
    </source>
</reference>
<dbReference type="PROSITE" id="PS50267">
    <property type="entry name" value="NA_NEUROTRAN_SYMP_3"/>
    <property type="match status" value="1"/>
</dbReference>